<reference evidence="3" key="1">
    <citation type="journal article" date="2005" name="Nature">
        <title>The map-based sequence of the rice genome.</title>
        <authorList>
            <consortium name="International rice genome sequencing project (IRGSP)"/>
            <person name="Matsumoto T."/>
            <person name="Wu J."/>
            <person name="Kanamori H."/>
            <person name="Katayose Y."/>
            <person name="Fujisawa M."/>
            <person name="Namiki N."/>
            <person name="Mizuno H."/>
            <person name="Yamamoto K."/>
            <person name="Antonio B.A."/>
            <person name="Baba T."/>
            <person name="Sakata K."/>
            <person name="Nagamura Y."/>
            <person name="Aoki H."/>
            <person name="Arikawa K."/>
            <person name="Arita K."/>
            <person name="Bito T."/>
            <person name="Chiden Y."/>
            <person name="Fujitsuka N."/>
            <person name="Fukunaka R."/>
            <person name="Hamada M."/>
            <person name="Harada C."/>
            <person name="Hayashi A."/>
            <person name="Hijishita S."/>
            <person name="Honda M."/>
            <person name="Hosokawa S."/>
            <person name="Ichikawa Y."/>
            <person name="Idonuma A."/>
            <person name="Iijima M."/>
            <person name="Ikeda M."/>
            <person name="Ikeno M."/>
            <person name="Ito K."/>
            <person name="Ito S."/>
            <person name="Ito T."/>
            <person name="Ito Y."/>
            <person name="Ito Y."/>
            <person name="Iwabuchi A."/>
            <person name="Kamiya K."/>
            <person name="Karasawa W."/>
            <person name="Kurita K."/>
            <person name="Katagiri S."/>
            <person name="Kikuta A."/>
            <person name="Kobayashi H."/>
            <person name="Kobayashi N."/>
            <person name="Machita K."/>
            <person name="Maehara T."/>
            <person name="Masukawa M."/>
            <person name="Mizubayashi T."/>
            <person name="Mukai Y."/>
            <person name="Nagasaki H."/>
            <person name="Nagata Y."/>
            <person name="Naito S."/>
            <person name="Nakashima M."/>
            <person name="Nakama Y."/>
            <person name="Nakamichi Y."/>
            <person name="Nakamura M."/>
            <person name="Meguro A."/>
            <person name="Negishi M."/>
            <person name="Ohta I."/>
            <person name="Ohta T."/>
            <person name="Okamoto M."/>
            <person name="Ono N."/>
            <person name="Saji S."/>
            <person name="Sakaguchi M."/>
            <person name="Sakai K."/>
            <person name="Shibata M."/>
            <person name="Shimokawa T."/>
            <person name="Song J."/>
            <person name="Takazaki Y."/>
            <person name="Terasawa K."/>
            <person name="Tsugane M."/>
            <person name="Tsuji K."/>
            <person name="Ueda S."/>
            <person name="Waki K."/>
            <person name="Yamagata H."/>
            <person name="Yamamoto M."/>
            <person name="Yamamoto S."/>
            <person name="Yamane H."/>
            <person name="Yoshiki S."/>
            <person name="Yoshihara R."/>
            <person name="Yukawa K."/>
            <person name="Zhong H."/>
            <person name="Yano M."/>
            <person name="Yuan Q."/>
            <person name="Ouyang S."/>
            <person name="Liu J."/>
            <person name="Jones K.M."/>
            <person name="Gansberger K."/>
            <person name="Moffat K."/>
            <person name="Hill J."/>
            <person name="Bera J."/>
            <person name="Fadrosh D."/>
            <person name="Jin S."/>
            <person name="Johri S."/>
            <person name="Kim M."/>
            <person name="Overton L."/>
            <person name="Reardon M."/>
            <person name="Tsitrin T."/>
            <person name="Vuong H."/>
            <person name="Weaver B."/>
            <person name="Ciecko A."/>
            <person name="Tallon L."/>
            <person name="Jackson J."/>
            <person name="Pai G."/>
            <person name="Aken S.V."/>
            <person name="Utterback T."/>
            <person name="Reidmuller S."/>
            <person name="Feldblyum T."/>
            <person name="Hsiao J."/>
            <person name="Zismann V."/>
            <person name="Iobst S."/>
            <person name="de Vazeille A.R."/>
            <person name="Buell C.R."/>
            <person name="Ying K."/>
            <person name="Li Y."/>
            <person name="Lu T."/>
            <person name="Huang Y."/>
            <person name="Zhao Q."/>
            <person name="Feng Q."/>
            <person name="Zhang L."/>
            <person name="Zhu J."/>
            <person name="Weng Q."/>
            <person name="Mu J."/>
            <person name="Lu Y."/>
            <person name="Fan D."/>
            <person name="Liu Y."/>
            <person name="Guan J."/>
            <person name="Zhang Y."/>
            <person name="Yu S."/>
            <person name="Liu X."/>
            <person name="Zhang Y."/>
            <person name="Hong G."/>
            <person name="Han B."/>
            <person name="Choisne N."/>
            <person name="Demange N."/>
            <person name="Orjeda G."/>
            <person name="Samain S."/>
            <person name="Cattolico L."/>
            <person name="Pelletier E."/>
            <person name="Couloux A."/>
            <person name="Segurens B."/>
            <person name="Wincker P."/>
            <person name="D'Hont A."/>
            <person name="Scarpelli C."/>
            <person name="Weissenbach J."/>
            <person name="Salanoubat M."/>
            <person name="Quetier F."/>
            <person name="Yu Y."/>
            <person name="Kim H.R."/>
            <person name="Rambo T."/>
            <person name="Currie J."/>
            <person name="Collura K."/>
            <person name="Luo M."/>
            <person name="Yang T."/>
            <person name="Ammiraju J.S.S."/>
            <person name="Engler F."/>
            <person name="Soderlund C."/>
            <person name="Wing R.A."/>
            <person name="Palmer L.E."/>
            <person name="de la Bastide M."/>
            <person name="Spiegel L."/>
            <person name="Nascimento L."/>
            <person name="Zutavern T."/>
            <person name="O'Shaughnessy A."/>
            <person name="Dike S."/>
            <person name="Dedhia N."/>
            <person name="Preston R."/>
            <person name="Balija V."/>
            <person name="McCombie W.R."/>
            <person name="Chow T."/>
            <person name="Chen H."/>
            <person name="Chung M."/>
            <person name="Chen C."/>
            <person name="Shaw J."/>
            <person name="Wu H."/>
            <person name="Hsiao K."/>
            <person name="Chao Y."/>
            <person name="Chu M."/>
            <person name="Cheng C."/>
            <person name="Hour A."/>
            <person name="Lee P."/>
            <person name="Lin S."/>
            <person name="Lin Y."/>
            <person name="Liou J."/>
            <person name="Liu S."/>
            <person name="Hsing Y."/>
            <person name="Raghuvanshi S."/>
            <person name="Mohanty A."/>
            <person name="Bharti A.K."/>
            <person name="Gaur A."/>
            <person name="Gupta V."/>
            <person name="Kumar D."/>
            <person name="Ravi V."/>
            <person name="Vij S."/>
            <person name="Kapur A."/>
            <person name="Khurana P."/>
            <person name="Khurana P."/>
            <person name="Khurana J.P."/>
            <person name="Tyagi A.K."/>
            <person name="Gaikwad K."/>
            <person name="Singh A."/>
            <person name="Dalal V."/>
            <person name="Srivastava S."/>
            <person name="Dixit A."/>
            <person name="Pal A.K."/>
            <person name="Ghazi I.A."/>
            <person name="Yadav M."/>
            <person name="Pandit A."/>
            <person name="Bhargava A."/>
            <person name="Sureshbabu K."/>
            <person name="Batra K."/>
            <person name="Sharma T.R."/>
            <person name="Mohapatra T."/>
            <person name="Singh N.K."/>
            <person name="Messing J."/>
            <person name="Nelson A.B."/>
            <person name="Fuks G."/>
            <person name="Kavchok S."/>
            <person name="Keizer G."/>
            <person name="Linton E."/>
            <person name="Llaca V."/>
            <person name="Song R."/>
            <person name="Tanyolac B."/>
            <person name="Young S."/>
            <person name="Ho-Il K."/>
            <person name="Hahn J.H."/>
            <person name="Sangsakoo G."/>
            <person name="Vanavichit A."/>
            <person name="de Mattos Luiz.A.T."/>
            <person name="Zimmer P.D."/>
            <person name="Malone G."/>
            <person name="Dellagostin O."/>
            <person name="de Oliveira A.C."/>
            <person name="Bevan M."/>
            <person name="Bancroft I."/>
            <person name="Minx P."/>
            <person name="Cordum H."/>
            <person name="Wilson R."/>
            <person name="Cheng Z."/>
            <person name="Jin W."/>
            <person name="Jiang J."/>
            <person name="Leong S.A."/>
            <person name="Iwama H."/>
            <person name="Gojobori T."/>
            <person name="Itoh T."/>
            <person name="Niimura Y."/>
            <person name="Fujii Y."/>
            <person name="Habara T."/>
            <person name="Sakai H."/>
            <person name="Sato Y."/>
            <person name="Wilson G."/>
            <person name="Kumar K."/>
            <person name="McCouch S."/>
            <person name="Juretic N."/>
            <person name="Hoen D."/>
            <person name="Wright S."/>
            <person name="Bruskiewich R."/>
            <person name="Bureau T."/>
            <person name="Miyao A."/>
            <person name="Hirochika H."/>
            <person name="Nishikawa T."/>
            <person name="Kadowaki K."/>
            <person name="Sugiura M."/>
            <person name="Burr B."/>
            <person name="Sasaki T."/>
        </authorList>
    </citation>
    <scope>NUCLEOTIDE SEQUENCE [LARGE SCALE GENOMIC DNA]</scope>
    <source>
        <strain evidence="3">cv. Nipponbare</strain>
    </source>
</reference>
<dbReference type="Gramene" id="Os08t0561550-00">
    <property type="protein sequence ID" value="Os08t0561550-00"/>
    <property type="gene ID" value="Os08g0561550"/>
</dbReference>
<dbReference type="AlphaFoldDB" id="A0A0P0XK62"/>
<dbReference type="EMBL" id="AP014964">
    <property type="protein sequence ID" value="BAT06705.1"/>
    <property type="molecule type" value="Genomic_DNA"/>
</dbReference>
<evidence type="ECO:0000313" key="2">
    <source>
        <dbReference type="EMBL" id="BAT06705.1"/>
    </source>
</evidence>
<evidence type="ECO:0000313" key="3">
    <source>
        <dbReference type="Proteomes" id="UP000059680"/>
    </source>
</evidence>
<reference evidence="2 3" key="3">
    <citation type="journal article" date="2013" name="Rice">
        <title>Improvement of the Oryza sativa Nipponbare reference genome using next generation sequence and optical map data.</title>
        <authorList>
            <person name="Kawahara Y."/>
            <person name="de la Bastide M."/>
            <person name="Hamilton J.P."/>
            <person name="Kanamori H."/>
            <person name="McCombie W.R."/>
            <person name="Ouyang S."/>
            <person name="Schwartz D.C."/>
            <person name="Tanaka T."/>
            <person name="Wu J."/>
            <person name="Zhou S."/>
            <person name="Childs K.L."/>
            <person name="Davidson R.M."/>
            <person name="Lin H."/>
            <person name="Quesada-Ocampo L."/>
            <person name="Vaillancourt B."/>
            <person name="Sakai H."/>
            <person name="Lee S.S."/>
            <person name="Kim J."/>
            <person name="Numa H."/>
            <person name="Itoh T."/>
            <person name="Buell C.R."/>
            <person name="Matsumoto T."/>
        </authorList>
    </citation>
    <scope>NUCLEOTIDE SEQUENCE [LARGE SCALE GENOMIC DNA]</scope>
    <source>
        <strain evidence="3">cv. Nipponbare</strain>
    </source>
</reference>
<feature type="compositionally biased region" description="Acidic residues" evidence="1">
    <location>
        <begin position="97"/>
        <end position="110"/>
    </location>
</feature>
<feature type="region of interest" description="Disordered" evidence="1">
    <location>
        <begin position="1"/>
        <end position="110"/>
    </location>
</feature>
<sequence length="110" mass="11530">LVALAPEDEVEAGDDEDGADDAAEVEALAEGEGGHDGHHQGLDGLIHRHEHRAPPVDAPYLHRERHPRRDESGVKDGEELGAGVEGPGVGVPLHEGGDDEELDDAEEAGV</sequence>
<feature type="compositionally biased region" description="Basic and acidic residues" evidence="1">
    <location>
        <begin position="32"/>
        <end position="47"/>
    </location>
</feature>
<dbReference type="InParanoid" id="A0A0P0XK62"/>
<feature type="non-terminal residue" evidence="2">
    <location>
        <position position="110"/>
    </location>
</feature>
<protein>
    <submittedName>
        <fullName evidence="2">Os08g0561550 protein</fullName>
    </submittedName>
</protein>
<feature type="compositionally biased region" description="Basic and acidic residues" evidence="1">
    <location>
        <begin position="67"/>
        <end position="78"/>
    </location>
</feature>
<reference evidence="2 3" key="2">
    <citation type="journal article" date="2013" name="Plant Cell Physiol.">
        <title>Rice Annotation Project Database (RAP-DB): an integrative and interactive database for rice genomics.</title>
        <authorList>
            <person name="Sakai H."/>
            <person name="Lee S.S."/>
            <person name="Tanaka T."/>
            <person name="Numa H."/>
            <person name="Kim J."/>
            <person name="Kawahara Y."/>
            <person name="Wakimoto H."/>
            <person name="Yang C.C."/>
            <person name="Iwamoto M."/>
            <person name="Abe T."/>
            <person name="Yamada Y."/>
            <person name="Muto A."/>
            <person name="Inokuchi H."/>
            <person name="Ikemura T."/>
            <person name="Matsumoto T."/>
            <person name="Sasaki T."/>
            <person name="Itoh T."/>
        </authorList>
    </citation>
    <scope>NUCLEOTIDE SEQUENCE [LARGE SCALE GENOMIC DNA]</scope>
    <source>
        <strain evidence="3">cv. Nipponbare</strain>
    </source>
</reference>
<gene>
    <name evidence="2" type="ordered locus">Os08g0561550</name>
    <name evidence="2" type="ORF">OSNPB_080561550</name>
</gene>
<dbReference type="Proteomes" id="UP000059680">
    <property type="component" value="Chromosome 8"/>
</dbReference>
<dbReference type="PaxDb" id="39947-A0A0P0XK62"/>
<organism evidence="2 3">
    <name type="scientific">Oryza sativa subsp. japonica</name>
    <name type="common">Rice</name>
    <dbReference type="NCBI Taxonomy" id="39947"/>
    <lineage>
        <taxon>Eukaryota</taxon>
        <taxon>Viridiplantae</taxon>
        <taxon>Streptophyta</taxon>
        <taxon>Embryophyta</taxon>
        <taxon>Tracheophyta</taxon>
        <taxon>Spermatophyta</taxon>
        <taxon>Magnoliopsida</taxon>
        <taxon>Liliopsida</taxon>
        <taxon>Poales</taxon>
        <taxon>Poaceae</taxon>
        <taxon>BOP clade</taxon>
        <taxon>Oryzoideae</taxon>
        <taxon>Oryzeae</taxon>
        <taxon>Oryzinae</taxon>
        <taxon>Oryza</taxon>
        <taxon>Oryza sativa</taxon>
    </lineage>
</organism>
<proteinExistence type="predicted"/>
<evidence type="ECO:0000256" key="1">
    <source>
        <dbReference type="SAM" id="MobiDB-lite"/>
    </source>
</evidence>
<keyword evidence="3" id="KW-1185">Reference proteome</keyword>
<accession>A0A0P0XK62</accession>
<feature type="compositionally biased region" description="Acidic residues" evidence="1">
    <location>
        <begin position="1"/>
        <end position="29"/>
    </location>
</feature>
<name>A0A0P0XK62_ORYSJ</name>